<dbReference type="InterPro" id="IPR013216">
    <property type="entry name" value="Methyltransf_11"/>
</dbReference>
<dbReference type="Pfam" id="PF08241">
    <property type="entry name" value="Methyltransf_11"/>
    <property type="match status" value="1"/>
</dbReference>
<dbReference type="EC" id="2.1.1.-" evidence="2"/>
<dbReference type="CDD" id="cd02440">
    <property type="entry name" value="AdoMet_MTases"/>
    <property type="match status" value="1"/>
</dbReference>
<dbReference type="GO" id="GO:0008168">
    <property type="term" value="F:methyltransferase activity"/>
    <property type="evidence" value="ECO:0007669"/>
    <property type="project" value="UniProtKB-KW"/>
</dbReference>
<comment type="caution">
    <text evidence="2">The sequence shown here is derived from an EMBL/GenBank/DDBJ whole genome shotgun (WGS) entry which is preliminary data.</text>
</comment>
<sequence length="218" mass="23129">MREIPVARTEVSYPIFARLFERASVRMDAAGGAAHRCRLLTGLSGRVVEVGAGNGRNFAHYPPQVSEVLAVEPEPHLRALAQRAADATPVPVTVVDGVAAELPAEEGAFDAAVLSWVLCSVPDQAVALAEVYRVVRPGGLLRFFEHVAAERPGLLRRVQRVADATLWPLVCGGCHTGRDTVAAIGAAGFEVTTVDRFRFPDTPLAVAGPHVLGSAVRP</sequence>
<gene>
    <name evidence="2" type="ORF">ACFP2T_08855</name>
</gene>
<evidence type="ECO:0000313" key="2">
    <source>
        <dbReference type="EMBL" id="MFC6016306.1"/>
    </source>
</evidence>
<evidence type="ECO:0000313" key="3">
    <source>
        <dbReference type="Proteomes" id="UP001596203"/>
    </source>
</evidence>
<dbReference type="Proteomes" id="UP001596203">
    <property type="component" value="Unassembled WGS sequence"/>
</dbReference>
<reference evidence="3" key="1">
    <citation type="journal article" date="2019" name="Int. J. Syst. Evol. Microbiol.">
        <title>The Global Catalogue of Microorganisms (GCM) 10K type strain sequencing project: providing services to taxonomists for standard genome sequencing and annotation.</title>
        <authorList>
            <consortium name="The Broad Institute Genomics Platform"/>
            <consortium name="The Broad Institute Genome Sequencing Center for Infectious Disease"/>
            <person name="Wu L."/>
            <person name="Ma J."/>
        </authorList>
    </citation>
    <scope>NUCLEOTIDE SEQUENCE [LARGE SCALE GENOMIC DNA]</scope>
    <source>
        <strain evidence="3">ZS-35-S2</strain>
    </source>
</reference>
<keyword evidence="2" id="KW-0808">Transferase</keyword>
<dbReference type="Gene3D" id="3.40.50.150">
    <property type="entry name" value="Vaccinia Virus protein VP39"/>
    <property type="match status" value="1"/>
</dbReference>
<protein>
    <submittedName>
        <fullName evidence="2">Class I SAM-dependent methyltransferase</fullName>
        <ecNumber evidence="2">2.1.1.-</ecNumber>
    </submittedName>
</protein>
<dbReference type="PANTHER" id="PTHR45036">
    <property type="entry name" value="METHYLTRANSFERASE LIKE 7B"/>
    <property type="match status" value="1"/>
</dbReference>
<name>A0ABW1K525_9ACTN</name>
<dbReference type="SUPFAM" id="SSF53335">
    <property type="entry name" value="S-adenosyl-L-methionine-dependent methyltransferases"/>
    <property type="match status" value="1"/>
</dbReference>
<dbReference type="RefSeq" id="WP_377419551.1">
    <property type="nucleotide sequence ID" value="NZ_JBHSPR010000007.1"/>
</dbReference>
<accession>A0ABW1K525</accession>
<dbReference type="PANTHER" id="PTHR45036:SF1">
    <property type="entry name" value="METHYLTRANSFERASE LIKE 7A"/>
    <property type="match status" value="1"/>
</dbReference>
<dbReference type="InterPro" id="IPR052356">
    <property type="entry name" value="Thiol_S-MT"/>
</dbReference>
<keyword evidence="2" id="KW-0489">Methyltransferase</keyword>
<dbReference type="EMBL" id="JBHSPR010000007">
    <property type="protein sequence ID" value="MFC6016306.1"/>
    <property type="molecule type" value="Genomic_DNA"/>
</dbReference>
<dbReference type="GO" id="GO:0032259">
    <property type="term" value="P:methylation"/>
    <property type="evidence" value="ECO:0007669"/>
    <property type="project" value="UniProtKB-KW"/>
</dbReference>
<organism evidence="2 3">
    <name type="scientific">Plantactinospora solaniradicis</name>
    <dbReference type="NCBI Taxonomy" id="1723736"/>
    <lineage>
        <taxon>Bacteria</taxon>
        <taxon>Bacillati</taxon>
        <taxon>Actinomycetota</taxon>
        <taxon>Actinomycetes</taxon>
        <taxon>Micromonosporales</taxon>
        <taxon>Micromonosporaceae</taxon>
        <taxon>Plantactinospora</taxon>
    </lineage>
</organism>
<proteinExistence type="predicted"/>
<keyword evidence="3" id="KW-1185">Reference proteome</keyword>
<evidence type="ECO:0000259" key="1">
    <source>
        <dbReference type="Pfam" id="PF08241"/>
    </source>
</evidence>
<dbReference type="InterPro" id="IPR029063">
    <property type="entry name" value="SAM-dependent_MTases_sf"/>
</dbReference>
<feature type="domain" description="Methyltransferase type 11" evidence="1">
    <location>
        <begin position="48"/>
        <end position="142"/>
    </location>
</feature>